<dbReference type="Proteomes" id="UP000078225">
    <property type="component" value="Unassembled WGS sequence"/>
</dbReference>
<dbReference type="InterPro" id="IPR001647">
    <property type="entry name" value="HTH_TetR"/>
</dbReference>
<dbReference type="GO" id="GO:0003700">
    <property type="term" value="F:DNA-binding transcription factor activity"/>
    <property type="evidence" value="ECO:0007669"/>
    <property type="project" value="TreeGrafter"/>
</dbReference>
<organism evidence="7 8">
    <name type="scientific">Mangrovibacter phragmitis</name>
    <dbReference type="NCBI Taxonomy" id="1691903"/>
    <lineage>
        <taxon>Bacteria</taxon>
        <taxon>Pseudomonadati</taxon>
        <taxon>Pseudomonadota</taxon>
        <taxon>Gammaproteobacteria</taxon>
        <taxon>Enterobacterales</taxon>
        <taxon>Enterobacteriaceae</taxon>
        <taxon>Mangrovibacter</taxon>
    </lineage>
</organism>
<dbReference type="EMBL" id="LYRP01000001">
    <property type="protein sequence ID" value="OAT78288.1"/>
    <property type="molecule type" value="Genomic_DNA"/>
</dbReference>
<dbReference type="Pfam" id="PF00440">
    <property type="entry name" value="TetR_N"/>
    <property type="match status" value="1"/>
</dbReference>
<sequence length="215" mass="23943">MTTAQKATSPRKPGRPRGGKSSTANREQLLDIALRLFARQGVAPTSLNGIAREAGVTPAMMHYYFHSREQLLDAIVQERFMPIRERMTAHFTAHADNPVQAFSFMVRELVNQAEQHHWFAPLWMQEISGEIPVLRAHMVASAGDDKYQALMAKIIAWQDAGKLNSALSPELLITSVLSLVLVPVVRMQHDDRFRHLDADTVVKHSLAILNCGIGG</sequence>
<name>A0A1B7L7I8_9ENTR</name>
<evidence type="ECO:0000313" key="8">
    <source>
        <dbReference type="Proteomes" id="UP000078225"/>
    </source>
</evidence>
<dbReference type="Gene3D" id="1.10.357.10">
    <property type="entry name" value="Tetracycline Repressor, domain 2"/>
    <property type="match status" value="1"/>
</dbReference>
<evidence type="ECO:0000259" key="6">
    <source>
        <dbReference type="PROSITE" id="PS50977"/>
    </source>
</evidence>
<dbReference type="RefSeq" id="WP_064593628.1">
    <property type="nucleotide sequence ID" value="NZ_CP134782.1"/>
</dbReference>
<evidence type="ECO:0000256" key="4">
    <source>
        <dbReference type="PROSITE-ProRule" id="PRU00335"/>
    </source>
</evidence>
<dbReference type="PANTHER" id="PTHR30055:SF234">
    <property type="entry name" value="HTH-TYPE TRANSCRIPTIONAL REGULATOR BETI"/>
    <property type="match status" value="1"/>
</dbReference>
<gene>
    <name evidence="7" type="ORF">A9B99_00690</name>
</gene>
<keyword evidence="3" id="KW-0804">Transcription</keyword>
<protein>
    <submittedName>
        <fullName evidence="7">TetR family transcriptional regulator</fullName>
    </submittedName>
</protein>
<feature type="domain" description="HTH tetR-type" evidence="6">
    <location>
        <begin position="23"/>
        <end position="83"/>
    </location>
</feature>
<dbReference type="OrthoDB" id="8961953at2"/>
<proteinExistence type="predicted"/>
<dbReference type="InterPro" id="IPR036271">
    <property type="entry name" value="Tet_transcr_reg_TetR-rel_C_sf"/>
</dbReference>
<dbReference type="STRING" id="1691903.A9B99_00690"/>
<keyword evidence="2 4" id="KW-0238">DNA-binding</keyword>
<reference evidence="8" key="1">
    <citation type="submission" date="2016-05" db="EMBL/GenBank/DDBJ databases">
        <authorList>
            <person name="Behera P."/>
            <person name="Vaishampayan P."/>
            <person name="Singh N."/>
            <person name="Raina V."/>
            <person name="Suar M."/>
            <person name="Pattnaik A."/>
            <person name="Rastogi G."/>
        </authorList>
    </citation>
    <scope>NUCLEOTIDE SEQUENCE [LARGE SCALE GENOMIC DNA]</scope>
    <source>
        <strain evidence="8">MP23</strain>
    </source>
</reference>
<keyword evidence="1" id="KW-0805">Transcription regulation</keyword>
<evidence type="ECO:0000313" key="7">
    <source>
        <dbReference type="EMBL" id="OAT78288.1"/>
    </source>
</evidence>
<accession>A0A1B7L7I8</accession>
<dbReference type="SUPFAM" id="SSF46689">
    <property type="entry name" value="Homeodomain-like"/>
    <property type="match status" value="1"/>
</dbReference>
<dbReference type="GO" id="GO:0000976">
    <property type="term" value="F:transcription cis-regulatory region binding"/>
    <property type="evidence" value="ECO:0007669"/>
    <property type="project" value="TreeGrafter"/>
</dbReference>
<dbReference type="InterPro" id="IPR009057">
    <property type="entry name" value="Homeodomain-like_sf"/>
</dbReference>
<feature type="DNA-binding region" description="H-T-H motif" evidence="4">
    <location>
        <begin position="46"/>
        <end position="65"/>
    </location>
</feature>
<keyword evidence="8" id="KW-1185">Reference proteome</keyword>
<feature type="region of interest" description="Disordered" evidence="5">
    <location>
        <begin position="1"/>
        <end position="25"/>
    </location>
</feature>
<dbReference type="PROSITE" id="PS50977">
    <property type="entry name" value="HTH_TETR_2"/>
    <property type="match status" value="1"/>
</dbReference>
<evidence type="ECO:0000256" key="1">
    <source>
        <dbReference type="ARBA" id="ARBA00023015"/>
    </source>
</evidence>
<dbReference type="AlphaFoldDB" id="A0A1B7L7I8"/>
<dbReference type="PANTHER" id="PTHR30055">
    <property type="entry name" value="HTH-TYPE TRANSCRIPTIONAL REGULATOR RUTR"/>
    <property type="match status" value="1"/>
</dbReference>
<evidence type="ECO:0000256" key="3">
    <source>
        <dbReference type="ARBA" id="ARBA00023163"/>
    </source>
</evidence>
<dbReference type="PRINTS" id="PR00455">
    <property type="entry name" value="HTHTETR"/>
</dbReference>
<dbReference type="SUPFAM" id="SSF48498">
    <property type="entry name" value="Tetracyclin repressor-like, C-terminal domain"/>
    <property type="match status" value="1"/>
</dbReference>
<evidence type="ECO:0000256" key="2">
    <source>
        <dbReference type="ARBA" id="ARBA00023125"/>
    </source>
</evidence>
<evidence type="ECO:0000256" key="5">
    <source>
        <dbReference type="SAM" id="MobiDB-lite"/>
    </source>
</evidence>
<dbReference type="InterPro" id="IPR050109">
    <property type="entry name" value="HTH-type_TetR-like_transc_reg"/>
</dbReference>
<comment type="caution">
    <text evidence="7">The sequence shown here is derived from an EMBL/GenBank/DDBJ whole genome shotgun (WGS) entry which is preliminary data.</text>
</comment>